<name>A0ABW1ZAV4_9BACT</name>
<proteinExistence type="predicted"/>
<gene>
    <name evidence="4" type="ORF">ACFQBQ_13445</name>
</gene>
<dbReference type="Gene3D" id="3.40.50.1820">
    <property type="entry name" value="alpha/beta hydrolase"/>
    <property type="match status" value="1"/>
</dbReference>
<keyword evidence="5" id="KW-1185">Reference proteome</keyword>
<dbReference type="Gene3D" id="2.60.120.260">
    <property type="entry name" value="Galactose-binding domain-like"/>
    <property type="match status" value="1"/>
</dbReference>
<dbReference type="SUPFAM" id="SSF53474">
    <property type="entry name" value="alpha/beta-Hydrolases"/>
    <property type="match status" value="1"/>
</dbReference>
<dbReference type="Gene3D" id="1.10.3020.10">
    <property type="entry name" value="alpha-amino acid ester hydrolase ( Helical cap domain)"/>
    <property type="match status" value="1"/>
</dbReference>
<sequence length="662" mass="73838">MRFTRTAALALAIGLSAFAAHAQTPIGYDTLPKSFTQPASPAKDYDRRVVMMPMHDGVKLYTVIYVPHGAKNMPIIFTRTPYDAEHHRRSKGDDHAQHLIDELSLADEDFVRAGYIRVYQDVRGKWGSEGAYLMTPPPVDSGFNKTGADDTTDAYDAIDWLVKNVPETNGRVGMIGSSYEGFTVVMALLKPHPALRAAVPESPMVDGWMGDDWYHYGAFRQPNIDYFIGQTGGRVPVPVHTLPGDQYANDLAIGSAGDLARSKGADQLDAWKIMKEHPAYDAFWKAQALDHLIEKMPLTVPTLWEQGLYDQEDMWGAIHSYRAWEPKDKANNMNFITMGPWFHSQVNRPGFGLGPMTWSGDTTAEWRRDIVTPFFNEHLQNDGKPAHTPPVFIYDTGANHWDRLESFPTSCEQGCAIASKPVYLAAGGKLSFNAPAKAAGEMRFTEYVSDPAKPVPYRERPVLDRENQDGIGWREWLVGDQRFVDSRTDVVSFVSEPLTEPMKLSGEPVVHLVASTSGTDSDWVVKVIDVYPDTDVEPASGEGAYPGVVPHPYNMSGYELPMATDIFRGRYRTSFEKPEALKPNAPLAYTFGLPMIERTIPAGHRIMVQVQSSLYPLYDRNPQSFVPNIFNAKPADYTKATQRIWHTSGDASYVTLPIVPVQ</sequence>
<evidence type="ECO:0000313" key="5">
    <source>
        <dbReference type="Proteomes" id="UP001596391"/>
    </source>
</evidence>
<dbReference type="NCBIfam" id="TIGR00976">
    <property type="entry name" value="CocE_NonD"/>
    <property type="match status" value="1"/>
</dbReference>
<evidence type="ECO:0000256" key="2">
    <source>
        <dbReference type="SAM" id="SignalP"/>
    </source>
</evidence>
<dbReference type="Proteomes" id="UP001596391">
    <property type="component" value="Unassembled WGS sequence"/>
</dbReference>
<dbReference type="GO" id="GO:0016787">
    <property type="term" value="F:hydrolase activity"/>
    <property type="evidence" value="ECO:0007669"/>
    <property type="project" value="UniProtKB-KW"/>
</dbReference>
<dbReference type="Pfam" id="PF08530">
    <property type="entry name" value="PepX_C"/>
    <property type="match status" value="1"/>
</dbReference>
<organism evidence="4 5">
    <name type="scientific">Granulicella cerasi</name>
    <dbReference type="NCBI Taxonomy" id="741063"/>
    <lineage>
        <taxon>Bacteria</taxon>
        <taxon>Pseudomonadati</taxon>
        <taxon>Acidobacteriota</taxon>
        <taxon>Terriglobia</taxon>
        <taxon>Terriglobales</taxon>
        <taxon>Acidobacteriaceae</taxon>
        <taxon>Granulicella</taxon>
    </lineage>
</organism>
<dbReference type="SUPFAM" id="SSF49785">
    <property type="entry name" value="Galactose-binding domain-like"/>
    <property type="match status" value="1"/>
</dbReference>
<accession>A0ABW1ZAV4</accession>
<evidence type="ECO:0000259" key="3">
    <source>
        <dbReference type="SMART" id="SM00939"/>
    </source>
</evidence>
<dbReference type="InterPro" id="IPR029058">
    <property type="entry name" value="AB_hydrolase_fold"/>
</dbReference>
<dbReference type="InterPro" id="IPR008979">
    <property type="entry name" value="Galactose-bd-like_sf"/>
</dbReference>
<dbReference type="Pfam" id="PF02129">
    <property type="entry name" value="Peptidase_S15"/>
    <property type="match status" value="1"/>
</dbReference>
<dbReference type="SMART" id="SM00939">
    <property type="entry name" value="PepX_C"/>
    <property type="match status" value="1"/>
</dbReference>
<dbReference type="InterPro" id="IPR000383">
    <property type="entry name" value="Xaa-Pro-like_dom"/>
</dbReference>
<evidence type="ECO:0000313" key="4">
    <source>
        <dbReference type="EMBL" id="MFC6646572.1"/>
    </source>
</evidence>
<reference evidence="5" key="1">
    <citation type="journal article" date="2019" name="Int. J. Syst. Evol. Microbiol.">
        <title>The Global Catalogue of Microorganisms (GCM) 10K type strain sequencing project: providing services to taxonomists for standard genome sequencing and annotation.</title>
        <authorList>
            <consortium name="The Broad Institute Genomics Platform"/>
            <consortium name="The Broad Institute Genome Sequencing Center for Infectious Disease"/>
            <person name="Wu L."/>
            <person name="Ma J."/>
        </authorList>
    </citation>
    <scope>NUCLEOTIDE SEQUENCE [LARGE SCALE GENOMIC DNA]</scope>
    <source>
        <strain evidence="5">CGMCC 1.16026</strain>
    </source>
</reference>
<protein>
    <submittedName>
        <fullName evidence="4">CocE/NonD family hydrolase</fullName>
    </submittedName>
</protein>
<comment type="caution">
    <text evidence="4">The sequence shown here is derived from an EMBL/GenBank/DDBJ whole genome shotgun (WGS) entry which is preliminary data.</text>
</comment>
<feature type="chain" id="PRO_5046086157" evidence="2">
    <location>
        <begin position="23"/>
        <end position="662"/>
    </location>
</feature>
<keyword evidence="1 4" id="KW-0378">Hydrolase</keyword>
<dbReference type="RefSeq" id="WP_263370228.1">
    <property type="nucleotide sequence ID" value="NZ_JAGSYD010000001.1"/>
</dbReference>
<evidence type="ECO:0000256" key="1">
    <source>
        <dbReference type="ARBA" id="ARBA00022801"/>
    </source>
</evidence>
<keyword evidence="2" id="KW-0732">Signal</keyword>
<dbReference type="InterPro" id="IPR005674">
    <property type="entry name" value="CocE/Ser_esterase"/>
</dbReference>
<feature type="signal peptide" evidence="2">
    <location>
        <begin position="1"/>
        <end position="22"/>
    </location>
</feature>
<dbReference type="EMBL" id="JBHSWI010000001">
    <property type="protein sequence ID" value="MFC6646572.1"/>
    <property type="molecule type" value="Genomic_DNA"/>
</dbReference>
<dbReference type="InterPro" id="IPR013736">
    <property type="entry name" value="Xaa-Pro_dipept_C"/>
</dbReference>
<feature type="domain" description="Xaa-Pro dipeptidyl-peptidase C-terminal" evidence="3">
    <location>
        <begin position="372"/>
        <end position="655"/>
    </location>
</feature>